<evidence type="ECO:0000256" key="3">
    <source>
        <dbReference type="PROSITE-ProRule" id="PRU00023"/>
    </source>
</evidence>
<evidence type="ECO:0000256" key="4">
    <source>
        <dbReference type="SAM" id="MobiDB-lite"/>
    </source>
</evidence>
<dbReference type="SMART" id="SM00248">
    <property type="entry name" value="ANK"/>
    <property type="match status" value="6"/>
</dbReference>
<sequence length="784" mass="89996">MDAHGRTGLMMAIDFEDHQVIEALLCANRRLVKIPFRSPNGFDVFTYPIHFSAQIAARRDVPETLTIPKLLNSRIDDPNSGLSFRDNMGKTPLHLAVTGPSSVVAFWILEEDIGLMQIEDVLGRTPLHYCASAANFDLLLKQGASVNHVDKSGMAALHRVCYLGATDLVACLLEWNPRMDLRDKTYGTPLHCGVISGSIDVVMALVEKGAPLNAADANGNTAVHVAAKIGRHNILRLLIQQGADISLQNTNGRDPEAIALDAADNVGILSILNHRRRESPESPLILDIVDEDTKASSLDNQVTSNDSPDFLWDEDSKGAAEQNELMSIRQSANDDLYTYEEQQEGYYQRKNKSKTLDHITSTVLRHSPSLRQSRRAVTALVKLLSVFFDDMIWQPSIASRMIELIARAAHEFACIVLFHFEEACRIQQRIKAWVDFLTKHDGILLENKKQLDWFWTHMEGNDPVSVPDQADQKLKYWPNKKRFGGGVFQKQIPLQSLLRYTEETFTLKPAYRSVRNVQDRKKFDLRNMVESWEEEIENVESSRDVERRREVKKQREVERKEAEKNDQLVRALEKQEAERIRRAKRKLEISERKKGKLRQEELGQDERKEQRQPQKPKLEDLRRQKAHEMSYSDHVNLAINLIATLVTDRKPQTVFPGRLKSDIENMARWEFEALKMCVPKYGSLNCLGTLFDFFPQLSGRSWREGSSRNDLKWKDEKAFLFFREEHEDERAARIEFFAKVHSSCTRRMENEQSDVDDVDTESDKASKPWLEKAKEKLKVFKSVC</sequence>
<name>A0A8H3WF02_9PEZI</name>
<keyword evidence="2 3" id="KW-0040">ANK repeat</keyword>
<dbReference type="OrthoDB" id="2423701at2759"/>
<organism evidence="5 6">
    <name type="scientific">Colletotrichum asianum</name>
    <dbReference type="NCBI Taxonomy" id="702518"/>
    <lineage>
        <taxon>Eukaryota</taxon>
        <taxon>Fungi</taxon>
        <taxon>Dikarya</taxon>
        <taxon>Ascomycota</taxon>
        <taxon>Pezizomycotina</taxon>
        <taxon>Sordariomycetes</taxon>
        <taxon>Hypocreomycetidae</taxon>
        <taxon>Glomerellales</taxon>
        <taxon>Glomerellaceae</taxon>
        <taxon>Colletotrichum</taxon>
        <taxon>Colletotrichum gloeosporioides species complex</taxon>
    </lineage>
</organism>
<dbReference type="PANTHER" id="PTHR24173">
    <property type="entry name" value="ANKYRIN REPEAT CONTAINING"/>
    <property type="match status" value="1"/>
</dbReference>
<protein>
    <submittedName>
        <fullName evidence="5">Serine threonine-protein phosphatase 6 regulatory ankyrin repeat subunit b</fullName>
    </submittedName>
</protein>
<comment type="caution">
    <text evidence="5">The sequence shown here is derived from an EMBL/GenBank/DDBJ whole genome shotgun (WGS) entry which is preliminary data.</text>
</comment>
<dbReference type="Pfam" id="PF12796">
    <property type="entry name" value="Ank_2"/>
    <property type="match status" value="1"/>
</dbReference>
<dbReference type="Gene3D" id="1.25.40.20">
    <property type="entry name" value="Ankyrin repeat-containing domain"/>
    <property type="match status" value="1"/>
</dbReference>
<feature type="region of interest" description="Disordered" evidence="4">
    <location>
        <begin position="543"/>
        <end position="565"/>
    </location>
</feature>
<evidence type="ECO:0000313" key="6">
    <source>
        <dbReference type="Proteomes" id="UP000434172"/>
    </source>
</evidence>
<feature type="repeat" description="ANK" evidence="3">
    <location>
        <begin position="185"/>
        <end position="217"/>
    </location>
</feature>
<feature type="region of interest" description="Disordered" evidence="4">
    <location>
        <begin position="593"/>
        <end position="626"/>
    </location>
</feature>
<dbReference type="InterPro" id="IPR036770">
    <property type="entry name" value="Ankyrin_rpt-contain_sf"/>
</dbReference>
<dbReference type="Pfam" id="PF00023">
    <property type="entry name" value="Ank"/>
    <property type="match status" value="1"/>
</dbReference>
<dbReference type="PROSITE" id="PS50088">
    <property type="entry name" value="ANK_REPEAT"/>
    <property type="match status" value="2"/>
</dbReference>
<evidence type="ECO:0000313" key="5">
    <source>
        <dbReference type="EMBL" id="KAF0325784.1"/>
    </source>
</evidence>
<gene>
    <name evidence="5" type="ORF">GQ607_006916</name>
</gene>
<dbReference type="Proteomes" id="UP000434172">
    <property type="component" value="Unassembled WGS sequence"/>
</dbReference>
<evidence type="ECO:0000256" key="1">
    <source>
        <dbReference type="ARBA" id="ARBA00022737"/>
    </source>
</evidence>
<dbReference type="PROSITE" id="PS50297">
    <property type="entry name" value="ANK_REP_REGION"/>
    <property type="match status" value="2"/>
</dbReference>
<dbReference type="PANTHER" id="PTHR24173:SF83">
    <property type="entry name" value="SOCS BOX DOMAIN-CONTAINING PROTEIN"/>
    <property type="match status" value="1"/>
</dbReference>
<proteinExistence type="predicted"/>
<evidence type="ECO:0000256" key="2">
    <source>
        <dbReference type="ARBA" id="ARBA00023043"/>
    </source>
</evidence>
<dbReference type="InterPro" id="IPR002110">
    <property type="entry name" value="Ankyrin_rpt"/>
</dbReference>
<dbReference type="SUPFAM" id="SSF48403">
    <property type="entry name" value="Ankyrin repeat"/>
    <property type="match status" value="1"/>
</dbReference>
<keyword evidence="1" id="KW-0677">Repeat</keyword>
<feature type="repeat" description="ANK" evidence="3">
    <location>
        <begin position="218"/>
        <end position="250"/>
    </location>
</feature>
<dbReference type="PRINTS" id="PR01415">
    <property type="entry name" value="ANKYRIN"/>
</dbReference>
<reference evidence="5 6" key="1">
    <citation type="submission" date="2019-12" db="EMBL/GenBank/DDBJ databases">
        <title>A genome sequence resource for the geographically widespread anthracnose pathogen Colletotrichum asianum.</title>
        <authorList>
            <person name="Meng Y."/>
        </authorList>
    </citation>
    <scope>NUCLEOTIDE SEQUENCE [LARGE SCALE GENOMIC DNA]</scope>
    <source>
        <strain evidence="5 6">ICMP 18580</strain>
    </source>
</reference>
<dbReference type="AlphaFoldDB" id="A0A8H3WF02"/>
<dbReference type="EMBL" id="WOWK01000034">
    <property type="protein sequence ID" value="KAF0325784.1"/>
    <property type="molecule type" value="Genomic_DNA"/>
</dbReference>
<keyword evidence="6" id="KW-1185">Reference proteome</keyword>
<accession>A0A8H3WF02</accession>